<evidence type="ECO:0000313" key="1">
    <source>
        <dbReference type="EMBL" id="VDI28055.1"/>
    </source>
</evidence>
<gene>
    <name evidence="1" type="ORF">MGAL_10B009309</name>
</gene>
<organism evidence="1 2">
    <name type="scientific">Mytilus galloprovincialis</name>
    <name type="common">Mediterranean mussel</name>
    <dbReference type="NCBI Taxonomy" id="29158"/>
    <lineage>
        <taxon>Eukaryota</taxon>
        <taxon>Metazoa</taxon>
        <taxon>Spiralia</taxon>
        <taxon>Lophotrochozoa</taxon>
        <taxon>Mollusca</taxon>
        <taxon>Bivalvia</taxon>
        <taxon>Autobranchia</taxon>
        <taxon>Pteriomorphia</taxon>
        <taxon>Mytilida</taxon>
        <taxon>Mytiloidea</taxon>
        <taxon>Mytilidae</taxon>
        <taxon>Mytilinae</taxon>
        <taxon>Mytilus</taxon>
    </lineage>
</organism>
<sequence length="211" mass="23819">MELKVATKKLIETIRERTEVAFNCGECQRRMYLLQRKEKALKQKELFLQTFINRSGLLKKHKAVKFEVVVGVKSHTKKIKIENEMGDEDDDVLVTAVEEASGNGNRGKGEIFYQQEKKGVVKKEMVDNDNGVIIEAMKGASGISEEIGVEANSGKEEKSCQEGVIVKVEKEDVNFNMEYVEGNVMEVSEKEVLQVDEGCLFEHYSDKSTFG</sequence>
<dbReference type="AlphaFoldDB" id="A0A8B6E4A5"/>
<dbReference type="OrthoDB" id="6164503at2759"/>
<name>A0A8B6E4A5_MYTGA</name>
<comment type="caution">
    <text evidence="1">The sequence shown here is derived from an EMBL/GenBank/DDBJ whole genome shotgun (WGS) entry which is preliminary data.</text>
</comment>
<evidence type="ECO:0000313" key="2">
    <source>
        <dbReference type="Proteomes" id="UP000596742"/>
    </source>
</evidence>
<proteinExistence type="predicted"/>
<protein>
    <submittedName>
        <fullName evidence="1">Uncharacterized protein</fullName>
    </submittedName>
</protein>
<reference evidence="1" key="1">
    <citation type="submission" date="2018-11" db="EMBL/GenBank/DDBJ databases">
        <authorList>
            <person name="Alioto T."/>
            <person name="Alioto T."/>
        </authorList>
    </citation>
    <scope>NUCLEOTIDE SEQUENCE</scope>
</reference>
<dbReference type="Proteomes" id="UP000596742">
    <property type="component" value="Unassembled WGS sequence"/>
</dbReference>
<accession>A0A8B6E4A5</accession>
<dbReference type="EMBL" id="UYJE01004440">
    <property type="protein sequence ID" value="VDI28055.1"/>
    <property type="molecule type" value="Genomic_DNA"/>
</dbReference>
<keyword evidence="2" id="KW-1185">Reference proteome</keyword>